<dbReference type="GO" id="GO:0048027">
    <property type="term" value="F:mRNA 5'-UTR binding"/>
    <property type="evidence" value="ECO:0007669"/>
    <property type="project" value="UniProtKB-UniRule"/>
</dbReference>
<dbReference type="PANTHER" id="PTHR34984:SF1">
    <property type="entry name" value="CARBON STORAGE REGULATOR"/>
    <property type="match status" value="1"/>
</dbReference>
<gene>
    <name evidence="7" type="primary">csrA_2</name>
    <name evidence="6" type="synonym">csrA</name>
    <name evidence="7" type="ORF">Lnau_3104</name>
</gene>
<evidence type="ECO:0000256" key="5">
    <source>
        <dbReference type="ARBA" id="ARBA00023159"/>
    </source>
</evidence>
<dbReference type="GO" id="GO:0006402">
    <property type="term" value="P:mRNA catabolic process"/>
    <property type="evidence" value="ECO:0007669"/>
    <property type="project" value="InterPro"/>
</dbReference>
<sequence length="75" mass="8440">MLILSRRIGEALMIGTDIKLTVAGIKGNQVKFAIEAPREIPIHRQEIYNKIEEDARNSSAQDNKKIIKIVGCKNH</sequence>
<dbReference type="NCBIfam" id="NF002469">
    <property type="entry name" value="PRK01712.1"/>
    <property type="match status" value="1"/>
</dbReference>
<dbReference type="Gene3D" id="2.60.40.4380">
    <property type="entry name" value="Translational regulator CsrA"/>
    <property type="match status" value="1"/>
</dbReference>
<dbReference type="GO" id="GO:0006109">
    <property type="term" value="P:regulation of carbohydrate metabolic process"/>
    <property type="evidence" value="ECO:0007669"/>
    <property type="project" value="UniProtKB-UniRule"/>
</dbReference>
<evidence type="ECO:0000313" key="7">
    <source>
        <dbReference type="EMBL" id="KTD32193.1"/>
    </source>
</evidence>
<keyword evidence="3 6" id="KW-0810">Translation regulation</keyword>
<protein>
    <recommendedName>
        <fullName evidence="6">Translational regulator CsrA</fullName>
    </recommendedName>
    <alternativeName>
        <fullName evidence="6">Carbon storage regulator</fullName>
    </alternativeName>
</protein>
<dbReference type="Pfam" id="PF02599">
    <property type="entry name" value="CsrA"/>
    <property type="match status" value="1"/>
</dbReference>
<comment type="similarity">
    <text evidence="6">Belongs to the CsrA/RsmA family.</text>
</comment>
<dbReference type="HAMAP" id="MF_00167">
    <property type="entry name" value="CsrA"/>
    <property type="match status" value="1"/>
</dbReference>
<comment type="subunit">
    <text evidence="6">Homodimer; the beta-strands of each monomer intercalate to form a hydrophobic core, while the alpha-helices form wings that extend away from the core.</text>
</comment>
<dbReference type="AlphaFoldDB" id="A0A0W0WIN7"/>
<dbReference type="EMBL" id="LNYO01000027">
    <property type="protein sequence ID" value="KTD32193.1"/>
    <property type="molecule type" value="Genomic_DNA"/>
</dbReference>
<evidence type="ECO:0000313" key="8">
    <source>
        <dbReference type="Proteomes" id="UP000054725"/>
    </source>
</evidence>
<dbReference type="FunFam" id="2.60.40.4380:FF:000002">
    <property type="entry name" value="Translational regulator CsrA"/>
    <property type="match status" value="1"/>
</dbReference>
<proteinExistence type="inferred from homology"/>
<dbReference type="GO" id="GO:0005829">
    <property type="term" value="C:cytosol"/>
    <property type="evidence" value="ECO:0007669"/>
    <property type="project" value="TreeGrafter"/>
</dbReference>
<accession>A0A0W0WIN7</accession>
<keyword evidence="1 6" id="KW-0963">Cytoplasm</keyword>
<name>A0A0W0WIN7_9GAMM</name>
<comment type="subcellular location">
    <subcellularLocation>
        <location evidence="6">Cytoplasm</location>
    </subcellularLocation>
</comment>
<evidence type="ECO:0000256" key="6">
    <source>
        <dbReference type="HAMAP-Rule" id="MF_00167"/>
    </source>
</evidence>
<keyword evidence="8" id="KW-1185">Reference proteome</keyword>
<evidence type="ECO:0000256" key="1">
    <source>
        <dbReference type="ARBA" id="ARBA00022490"/>
    </source>
</evidence>
<dbReference type="InterPro" id="IPR003751">
    <property type="entry name" value="CsrA"/>
</dbReference>
<keyword evidence="5 6" id="KW-0010">Activator</keyword>
<evidence type="ECO:0000256" key="3">
    <source>
        <dbReference type="ARBA" id="ARBA00022845"/>
    </source>
</evidence>
<dbReference type="NCBIfam" id="TIGR00202">
    <property type="entry name" value="csrA"/>
    <property type="match status" value="1"/>
</dbReference>
<keyword evidence="2 6" id="KW-0678">Repressor</keyword>
<dbReference type="PANTHER" id="PTHR34984">
    <property type="entry name" value="CARBON STORAGE REGULATOR"/>
    <property type="match status" value="1"/>
</dbReference>
<dbReference type="OrthoDB" id="9809061at2"/>
<dbReference type="InterPro" id="IPR036107">
    <property type="entry name" value="CsrA_sf"/>
</dbReference>
<dbReference type="STRING" id="45070.Lnau_3104"/>
<dbReference type="RefSeq" id="WP_058506081.1">
    <property type="nucleotide sequence ID" value="NZ_CAAAIF010000015.1"/>
</dbReference>
<dbReference type="Proteomes" id="UP000054725">
    <property type="component" value="Unassembled WGS sequence"/>
</dbReference>
<comment type="caution">
    <text evidence="7">The sequence shown here is derived from an EMBL/GenBank/DDBJ whole genome shotgun (WGS) entry which is preliminary data.</text>
</comment>
<dbReference type="SUPFAM" id="SSF117130">
    <property type="entry name" value="CsrA-like"/>
    <property type="match status" value="1"/>
</dbReference>
<dbReference type="PATRIC" id="fig|45070.6.peg.3277"/>
<evidence type="ECO:0000256" key="4">
    <source>
        <dbReference type="ARBA" id="ARBA00022884"/>
    </source>
</evidence>
<dbReference type="GO" id="GO:0045948">
    <property type="term" value="P:positive regulation of translational initiation"/>
    <property type="evidence" value="ECO:0007669"/>
    <property type="project" value="UniProtKB-UniRule"/>
</dbReference>
<reference evidence="7 8" key="1">
    <citation type="submission" date="2015-11" db="EMBL/GenBank/DDBJ databases">
        <title>Genomic analysis of 38 Legionella species identifies large and diverse effector repertoires.</title>
        <authorList>
            <person name="Burstein D."/>
            <person name="Amaro F."/>
            <person name="Zusman T."/>
            <person name="Lifshitz Z."/>
            <person name="Cohen O."/>
            <person name="Gilbert J.A."/>
            <person name="Pupko T."/>
            <person name="Shuman H.A."/>
            <person name="Segal G."/>
        </authorList>
    </citation>
    <scope>NUCLEOTIDE SEQUENCE [LARGE SCALE GENOMIC DNA]</scope>
    <source>
        <strain evidence="7 8">ATCC 49506</strain>
    </source>
</reference>
<keyword evidence="4 6" id="KW-0694">RNA-binding</keyword>
<comment type="function">
    <text evidence="6">A key translational regulator that binds mRNA to regulate translation initiation and/or mRNA stability. Mediates global changes in gene expression, shifting from rapid growth to stress survival by linking envelope stress, the stringent response and the catabolite repression systems. Usually binds in the 5'-UTR; binding at or near the Shine-Dalgarno sequence prevents ribosome-binding, repressing translation, binding elsewhere in the 5'-UTR can activate translation and/or stabilize the mRNA. Its function is antagonized by small RNA(s).</text>
</comment>
<organism evidence="7 8">
    <name type="scientific">Legionella nautarum</name>
    <dbReference type="NCBI Taxonomy" id="45070"/>
    <lineage>
        <taxon>Bacteria</taxon>
        <taxon>Pseudomonadati</taxon>
        <taxon>Pseudomonadota</taxon>
        <taxon>Gammaproteobacteria</taxon>
        <taxon>Legionellales</taxon>
        <taxon>Legionellaceae</taxon>
        <taxon>Legionella</taxon>
    </lineage>
</organism>
<evidence type="ECO:0000256" key="2">
    <source>
        <dbReference type="ARBA" id="ARBA00022491"/>
    </source>
</evidence>
<dbReference type="GO" id="GO:0045947">
    <property type="term" value="P:negative regulation of translational initiation"/>
    <property type="evidence" value="ECO:0007669"/>
    <property type="project" value="UniProtKB-UniRule"/>
</dbReference>